<dbReference type="GeneID" id="83704381"/>
<evidence type="ECO:0000313" key="4">
    <source>
        <dbReference type="Proteomes" id="UP000255476"/>
    </source>
</evidence>
<dbReference type="EMBL" id="LR134317">
    <property type="protein sequence ID" value="VEF08096.1"/>
    <property type="molecule type" value="Genomic_DNA"/>
</dbReference>
<name>A0A2X3V250_STRSZ</name>
<sequence>MEQFKNLSQSELQNTNGGGAWSPIVTVPVPVVLPMKVVKWVAGFFE</sequence>
<feature type="compositionally biased region" description="Polar residues" evidence="1">
    <location>
        <begin position="1"/>
        <end position="15"/>
    </location>
</feature>
<dbReference type="EMBL" id="UHHT01000001">
    <property type="protein sequence ID" value="SUO79607.1"/>
    <property type="molecule type" value="Genomic_DNA"/>
</dbReference>
<proteinExistence type="predicted"/>
<protein>
    <submittedName>
        <fullName evidence="3">Competence stimulating peptide</fullName>
    </submittedName>
</protein>
<dbReference type="Proteomes" id="UP000269903">
    <property type="component" value="Chromosome"/>
</dbReference>
<dbReference type="Proteomes" id="UP000255476">
    <property type="component" value="Unassembled WGS sequence"/>
</dbReference>
<reference evidence="2 4" key="1">
    <citation type="submission" date="2018-06" db="EMBL/GenBank/DDBJ databases">
        <authorList>
            <consortium name="Pathogen Informatics"/>
            <person name="Doyle S."/>
        </authorList>
    </citation>
    <scope>NUCLEOTIDE SEQUENCE [LARGE SCALE GENOMIC DNA]</scope>
    <source>
        <strain evidence="2 4">NCTC7023</strain>
    </source>
</reference>
<evidence type="ECO:0000313" key="2">
    <source>
        <dbReference type="EMBL" id="SUO79607.1"/>
    </source>
</evidence>
<evidence type="ECO:0000313" key="3">
    <source>
        <dbReference type="EMBL" id="VEF08096.1"/>
    </source>
</evidence>
<evidence type="ECO:0000256" key="1">
    <source>
        <dbReference type="SAM" id="MobiDB-lite"/>
    </source>
</evidence>
<feature type="region of interest" description="Disordered" evidence="1">
    <location>
        <begin position="1"/>
        <end position="20"/>
    </location>
</feature>
<organism evidence="3 5">
    <name type="scientific">Streptococcus equi subsp. zooepidemicus</name>
    <dbReference type="NCBI Taxonomy" id="40041"/>
    <lineage>
        <taxon>Bacteria</taxon>
        <taxon>Bacillati</taxon>
        <taxon>Bacillota</taxon>
        <taxon>Bacilli</taxon>
        <taxon>Lactobacillales</taxon>
        <taxon>Streptococcaceae</taxon>
        <taxon>Streptococcus</taxon>
    </lineage>
</organism>
<reference evidence="3 5" key="2">
    <citation type="submission" date="2018-12" db="EMBL/GenBank/DDBJ databases">
        <authorList>
            <consortium name="Pathogen Informatics"/>
        </authorList>
    </citation>
    <scope>NUCLEOTIDE SEQUENCE [LARGE SCALE GENOMIC DNA]</scope>
    <source>
        <strain evidence="3 5">NCTC6180</strain>
    </source>
</reference>
<dbReference type="AlphaFoldDB" id="A0A2X3V250"/>
<dbReference type="RefSeq" id="WP_012515166.1">
    <property type="nucleotide sequence ID" value="NC_012470.1"/>
</dbReference>
<gene>
    <name evidence="3" type="ORF">NCTC6180_01358</name>
    <name evidence="2" type="ORF">NCTC7023_00070</name>
</gene>
<evidence type="ECO:0000313" key="5">
    <source>
        <dbReference type="Proteomes" id="UP000269903"/>
    </source>
</evidence>
<dbReference type="KEGG" id="seq:SZO_14742"/>
<accession>A0A2X3V250</accession>